<feature type="non-terminal residue" evidence="2">
    <location>
        <position position="311"/>
    </location>
</feature>
<organism evidence="2 3">
    <name type="scientific">Mytilus galloprovincialis</name>
    <name type="common">Mediterranean mussel</name>
    <dbReference type="NCBI Taxonomy" id="29158"/>
    <lineage>
        <taxon>Eukaryota</taxon>
        <taxon>Metazoa</taxon>
        <taxon>Spiralia</taxon>
        <taxon>Lophotrochozoa</taxon>
        <taxon>Mollusca</taxon>
        <taxon>Bivalvia</taxon>
        <taxon>Autobranchia</taxon>
        <taxon>Pteriomorphia</taxon>
        <taxon>Mytilida</taxon>
        <taxon>Mytiloidea</taxon>
        <taxon>Mytilidae</taxon>
        <taxon>Mytilinae</taxon>
        <taxon>Mytilus</taxon>
    </lineage>
</organism>
<protein>
    <recommendedName>
        <fullName evidence="1">P2X purinoreceptor 7 intracellular domain-containing protein</fullName>
    </recommendedName>
</protein>
<keyword evidence="3" id="KW-1185">Reference proteome</keyword>
<dbReference type="PANTHER" id="PTHR36981:SF1">
    <property type="entry name" value="P2X PURINORECEPTOR 7 INTRACELLULAR DOMAIN-CONTAINING PROTEIN"/>
    <property type="match status" value="1"/>
</dbReference>
<dbReference type="OrthoDB" id="6099072at2759"/>
<evidence type="ECO:0000313" key="3">
    <source>
        <dbReference type="Proteomes" id="UP000596742"/>
    </source>
</evidence>
<dbReference type="EMBL" id="UYJE01003751">
    <property type="protein sequence ID" value="VDI22103.1"/>
    <property type="molecule type" value="Genomic_DNA"/>
</dbReference>
<dbReference type="PANTHER" id="PTHR36981">
    <property type="entry name" value="ZGC:195170"/>
    <property type="match status" value="1"/>
</dbReference>
<dbReference type="AlphaFoldDB" id="A0A8B6DNX6"/>
<reference evidence="2" key="1">
    <citation type="submission" date="2018-11" db="EMBL/GenBank/DDBJ databases">
        <authorList>
            <person name="Alioto T."/>
            <person name="Alioto T."/>
        </authorList>
    </citation>
    <scope>NUCLEOTIDE SEQUENCE</scope>
</reference>
<accession>A0A8B6DNX6</accession>
<dbReference type="Pfam" id="PF20478">
    <property type="entry name" value="P2RX7_C"/>
    <property type="match status" value="1"/>
</dbReference>
<evidence type="ECO:0000259" key="1">
    <source>
        <dbReference type="Pfam" id="PF20478"/>
    </source>
</evidence>
<gene>
    <name evidence="2" type="ORF">MGAL_10B009177</name>
</gene>
<sequence length="311" mass="35876">LLFFISFEEISSNTICLQKIPIKSRIIASEIAKLENYYSVFSSVWWLSDLRSCTTMSLACEHCGSYSVENSFEVEYQLSNIVLGFLILNCEQFDYDNFFQVYRHIKLEAELAEMNWRVKWEDIMFGTMENDKKLRRQGSTLSLTRTNGEACAEGRVLIERSDTVDQSWCKCGQCEESDRNRRVCCRQLELFGIFDDGTNCITTTEDFRNVVLNKEVLLAVFIHVMLVRRQRGGAPLDLSACKLRLMATRQFLCWMHRGQKLKKESRMSIPSCVSRAIHMKFPDDVIEVSSTSRGSCTTTTLAEMMPLEIQT</sequence>
<feature type="domain" description="P2X purinoreceptor 7 intracellular" evidence="1">
    <location>
        <begin position="159"/>
        <end position="284"/>
    </location>
</feature>
<comment type="caution">
    <text evidence="2">The sequence shown here is derived from an EMBL/GenBank/DDBJ whole genome shotgun (WGS) entry which is preliminary data.</text>
</comment>
<proteinExistence type="predicted"/>
<dbReference type="InterPro" id="IPR046815">
    <property type="entry name" value="P2RX7_C"/>
</dbReference>
<evidence type="ECO:0000313" key="2">
    <source>
        <dbReference type="EMBL" id="VDI22103.1"/>
    </source>
</evidence>
<name>A0A8B6DNX6_MYTGA</name>
<dbReference type="Proteomes" id="UP000596742">
    <property type="component" value="Unassembled WGS sequence"/>
</dbReference>